<keyword evidence="1" id="KW-0479">Metal-binding</keyword>
<dbReference type="SUPFAM" id="SSF47473">
    <property type="entry name" value="EF-hand"/>
    <property type="match status" value="1"/>
</dbReference>
<dbReference type="InterPro" id="IPR018247">
    <property type="entry name" value="EF_Hand_1_Ca_BS"/>
</dbReference>
<accession>L8GES2</accession>
<organism evidence="5 6">
    <name type="scientific">Acanthamoeba castellanii (strain ATCC 30010 / Neff)</name>
    <dbReference type="NCBI Taxonomy" id="1257118"/>
    <lineage>
        <taxon>Eukaryota</taxon>
        <taxon>Amoebozoa</taxon>
        <taxon>Discosea</taxon>
        <taxon>Longamoebia</taxon>
        <taxon>Centramoebida</taxon>
        <taxon>Acanthamoebidae</taxon>
        <taxon>Acanthamoeba</taxon>
    </lineage>
</organism>
<dbReference type="AlphaFoldDB" id="L8GES2"/>
<dbReference type="InterPro" id="IPR028846">
    <property type="entry name" value="Recoverin"/>
</dbReference>
<dbReference type="PROSITE" id="PS00018">
    <property type="entry name" value="EF_HAND_1"/>
    <property type="match status" value="2"/>
</dbReference>
<dbReference type="InterPro" id="IPR011992">
    <property type="entry name" value="EF-hand-dom_pair"/>
</dbReference>
<evidence type="ECO:0000256" key="3">
    <source>
        <dbReference type="ARBA" id="ARBA00022837"/>
    </source>
</evidence>
<dbReference type="Proteomes" id="UP000011083">
    <property type="component" value="Unassembled WGS sequence"/>
</dbReference>
<dbReference type="GO" id="GO:0005509">
    <property type="term" value="F:calcium ion binding"/>
    <property type="evidence" value="ECO:0007669"/>
    <property type="project" value="InterPro"/>
</dbReference>
<reference evidence="5 6" key="1">
    <citation type="journal article" date="2013" name="Genome Biol.">
        <title>Genome of Acanthamoeba castellanii highlights extensive lateral gene transfer and early evolution of tyrosine kinase signaling.</title>
        <authorList>
            <person name="Clarke M."/>
            <person name="Lohan A.J."/>
            <person name="Liu B."/>
            <person name="Lagkouvardos I."/>
            <person name="Roy S."/>
            <person name="Zafar N."/>
            <person name="Bertelli C."/>
            <person name="Schilde C."/>
            <person name="Kianianmomeni A."/>
            <person name="Burglin T.R."/>
            <person name="Frech C."/>
            <person name="Turcotte B."/>
            <person name="Kopec K.O."/>
            <person name="Synnott J.M."/>
            <person name="Choo C."/>
            <person name="Paponov I."/>
            <person name="Finkler A."/>
            <person name="Soon Heng Tan C."/>
            <person name="Hutchins A.P."/>
            <person name="Weinmeier T."/>
            <person name="Rattei T."/>
            <person name="Chu J.S."/>
            <person name="Gimenez G."/>
            <person name="Irimia M."/>
            <person name="Rigden D.J."/>
            <person name="Fitzpatrick D.A."/>
            <person name="Lorenzo-Morales J."/>
            <person name="Bateman A."/>
            <person name="Chiu C.H."/>
            <person name="Tang P."/>
            <person name="Hegemann P."/>
            <person name="Fromm H."/>
            <person name="Raoult D."/>
            <person name="Greub G."/>
            <person name="Miranda-Saavedra D."/>
            <person name="Chen N."/>
            <person name="Nash P."/>
            <person name="Ginger M.L."/>
            <person name="Horn M."/>
            <person name="Schaap P."/>
            <person name="Caler L."/>
            <person name="Loftus B."/>
        </authorList>
    </citation>
    <scope>NUCLEOTIDE SEQUENCE [LARGE SCALE GENOMIC DNA]</scope>
    <source>
        <strain evidence="5 6">Neff</strain>
    </source>
</reference>
<keyword evidence="2" id="KW-0677">Repeat</keyword>
<dbReference type="PANTHER" id="PTHR23055:SF189">
    <property type="entry name" value="CALCIUM-BINDING PROTEIN NCSA"/>
    <property type="match status" value="1"/>
</dbReference>
<gene>
    <name evidence="5" type="ORF">ACA1_135580</name>
</gene>
<keyword evidence="6" id="KW-1185">Reference proteome</keyword>
<dbReference type="PANTHER" id="PTHR23055">
    <property type="entry name" value="CALCIUM BINDING PROTEINS"/>
    <property type="match status" value="1"/>
</dbReference>
<evidence type="ECO:0000313" key="5">
    <source>
        <dbReference type="EMBL" id="ELR11379.1"/>
    </source>
</evidence>
<evidence type="ECO:0000313" key="6">
    <source>
        <dbReference type="Proteomes" id="UP000011083"/>
    </source>
</evidence>
<dbReference type="KEGG" id="acan:ACA1_135580"/>
<dbReference type="InterPro" id="IPR002048">
    <property type="entry name" value="EF_hand_dom"/>
</dbReference>
<dbReference type="RefSeq" id="XP_004333392.1">
    <property type="nucleotide sequence ID" value="XM_004333344.1"/>
</dbReference>
<dbReference type="VEuPathDB" id="AmoebaDB:ACA1_135580"/>
<evidence type="ECO:0000259" key="4">
    <source>
        <dbReference type="PROSITE" id="PS50222"/>
    </source>
</evidence>
<feature type="domain" description="EF-hand" evidence="4">
    <location>
        <begin position="65"/>
        <end position="100"/>
    </location>
</feature>
<dbReference type="EMBL" id="KB008153">
    <property type="protein sequence ID" value="ELR11379.1"/>
    <property type="molecule type" value="Genomic_DNA"/>
</dbReference>
<dbReference type="GeneID" id="14911846"/>
<dbReference type="OrthoDB" id="191686at2759"/>
<dbReference type="STRING" id="1257118.L8GES2"/>
<name>L8GES2_ACACF</name>
<evidence type="ECO:0000256" key="1">
    <source>
        <dbReference type="ARBA" id="ARBA00022723"/>
    </source>
</evidence>
<dbReference type="SMART" id="SM00054">
    <property type="entry name" value="EFh"/>
    <property type="match status" value="3"/>
</dbReference>
<dbReference type="Gene3D" id="1.10.238.10">
    <property type="entry name" value="EF-hand"/>
    <property type="match status" value="1"/>
</dbReference>
<dbReference type="CDD" id="cd00051">
    <property type="entry name" value="EFh"/>
    <property type="match status" value="3"/>
</dbReference>
<dbReference type="OMA" id="EYVFNVF"/>
<dbReference type="Pfam" id="PF00036">
    <property type="entry name" value="EF-hand_1"/>
    <property type="match status" value="1"/>
</dbReference>
<dbReference type="Pfam" id="PF13499">
    <property type="entry name" value="EF-hand_7"/>
    <property type="match status" value="1"/>
</dbReference>
<sequence length="157" mass="17957">MYKQFRKETPQGVISKTEFKEVMKQMGVVDNFLQDLIFNVFDTNKDGTINFQEFVAALSVMTRGTPDEKLEFAFHMFDVHGAGVITKEDVTKVLDSFYKLVGPLVTFSGKKYESHEQLVEEFFEQMDSNGTGRITIKEYKDGAMKNPDIIQGLKLFS</sequence>
<feature type="domain" description="EF-hand" evidence="4">
    <location>
        <begin position="37"/>
        <end position="64"/>
    </location>
</feature>
<feature type="domain" description="EF-hand" evidence="4">
    <location>
        <begin position="114"/>
        <end position="149"/>
    </location>
</feature>
<proteinExistence type="predicted"/>
<evidence type="ECO:0000256" key="2">
    <source>
        <dbReference type="ARBA" id="ARBA00022737"/>
    </source>
</evidence>
<keyword evidence="3" id="KW-0106">Calcium</keyword>
<protein>
    <submittedName>
        <fullName evidence="5">Calciumbinding protein NCSA, putative</fullName>
    </submittedName>
</protein>
<dbReference type="PROSITE" id="PS50222">
    <property type="entry name" value="EF_HAND_2"/>
    <property type="match status" value="3"/>
</dbReference>